<dbReference type="EMBL" id="JAABOA010005793">
    <property type="protein sequence ID" value="KAF9573516.1"/>
    <property type="molecule type" value="Genomic_DNA"/>
</dbReference>
<dbReference type="Proteomes" id="UP000780801">
    <property type="component" value="Unassembled WGS sequence"/>
</dbReference>
<keyword evidence="2" id="KW-1185">Reference proteome</keyword>
<protein>
    <submittedName>
        <fullName evidence="1">Uncharacterized protein</fullName>
    </submittedName>
</protein>
<proteinExistence type="predicted"/>
<organism evidence="1 2">
    <name type="scientific">Lunasporangiospora selenospora</name>
    <dbReference type="NCBI Taxonomy" id="979761"/>
    <lineage>
        <taxon>Eukaryota</taxon>
        <taxon>Fungi</taxon>
        <taxon>Fungi incertae sedis</taxon>
        <taxon>Mucoromycota</taxon>
        <taxon>Mortierellomycotina</taxon>
        <taxon>Mortierellomycetes</taxon>
        <taxon>Mortierellales</taxon>
        <taxon>Mortierellaceae</taxon>
        <taxon>Lunasporangiospora</taxon>
    </lineage>
</organism>
<evidence type="ECO:0000313" key="1">
    <source>
        <dbReference type="EMBL" id="KAF9573516.1"/>
    </source>
</evidence>
<gene>
    <name evidence="1" type="ORF">BGW38_008416</name>
</gene>
<dbReference type="AlphaFoldDB" id="A0A9P6K9U7"/>
<feature type="non-terminal residue" evidence="1">
    <location>
        <position position="1"/>
    </location>
</feature>
<comment type="caution">
    <text evidence="1">The sequence shown here is derived from an EMBL/GenBank/DDBJ whole genome shotgun (WGS) entry which is preliminary data.</text>
</comment>
<name>A0A9P6K9U7_9FUNG</name>
<dbReference type="PANTHER" id="PTHR40050:SF1">
    <property type="entry name" value="INNER SPORE COAT PROTEIN H"/>
    <property type="match status" value="1"/>
</dbReference>
<dbReference type="InterPro" id="IPR014867">
    <property type="entry name" value="Spore_coat_CotH_CotH2/3/7"/>
</dbReference>
<dbReference type="OrthoDB" id="10267127at2759"/>
<dbReference type="Pfam" id="PF08757">
    <property type="entry name" value="CotH"/>
    <property type="match status" value="1"/>
</dbReference>
<reference evidence="1" key="1">
    <citation type="journal article" date="2020" name="Fungal Divers.">
        <title>Resolving the Mortierellaceae phylogeny through synthesis of multi-gene phylogenetics and phylogenomics.</title>
        <authorList>
            <person name="Vandepol N."/>
            <person name="Liber J."/>
            <person name="Desiro A."/>
            <person name="Na H."/>
            <person name="Kennedy M."/>
            <person name="Barry K."/>
            <person name="Grigoriev I.V."/>
            <person name="Miller A.N."/>
            <person name="O'Donnell K."/>
            <person name="Stajich J.E."/>
            <person name="Bonito G."/>
        </authorList>
    </citation>
    <scope>NUCLEOTIDE SEQUENCE</scope>
    <source>
        <strain evidence="1">KOD1015</strain>
    </source>
</reference>
<accession>A0A9P6K9U7</accession>
<dbReference type="PANTHER" id="PTHR40050">
    <property type="entry name" value="INNER SPORE COAT PROTEIN H"/>
    <property type="match status" value="1"/>
</dbReference>
<evidence type="ECO:0000313" key="2">
    <source>
        <dbReference type="Proteomes" id="UP000780801"/>
    </source>
</evidence>
<sequence length="285" mass="32835">MSLPKVPQLYKSVVPAPSQAFDDSQIATIHVSIDQATFDKMLKNPEEANPAMVQFRFINSDLVHSVAQVEMKFAGKSSMDYKKQSFKFKFDDKKQQTFFDRPSIKLRSEAGDPTLMREKIYIDVLNSVGIYTQQGAWVVLYINNKLWGIYLMVDDIGKSFLRTTIHRSNSATLGSLYQMNAPEENHRADLRYLGPTAKSYPDEVYTNKYLGGAWDSYWYSASNYFLYFNPSLKVWQWVPTDFDDTLGKGVLEKQTTYKNYAPQLSKQDHPLVSKLILRNQAINQR</sequence>